<dbReference type="EMBL" id="FRCB01000006">
    <property type="protein sequence ID" value="SHM32761.1"/>
    <property type="molecule type" value="Genomic_DNA"/>
</dbReference>
<protein>
    <submittedName>
        <fullName evidence="1">Putative spermidine/putrescine transport system substrate-binding protein</fullName>
    </submittedName>
</protein>
<dbReference type="SUPFAM" id="SSF53850">
    <property type="entry name" value="Periplasmic binding protein-like II"/>
    <property type="match status" value="1"/>
</dbReference>
<proteinExistence type="predicted"/>
<keyword evidence="2" id="KW-1185">Reference proteome</keyword>
<dbReference type="Proteomes" id="UP000322545">
    <property type="component" value="Unassembled WGS sequence"/>
</dbReference>
<sequence length="411" mass="46304">MHADLRHSQKPAAPAQVKRHVLRVRGTDVTLLEEVRQLAEADLGFEIQHESLDFLTCQHRAAMDPMNYDIYEQCFHNLDIVWYWGALQPIDTRRILQWDKIGDLAKTGGISKYTWQGHGDAPVRKLYVQPDGTLGQQPMPLISMLPTAHNVDSFGFDRRLFGDEGPEGSSWAWLLDRRARGRIALVDEPAIGIYDAALAAESNGDLTFEDIGNMTVDEIDSLMALLETLRQQGFFVGSWVSPDQAEALVRADRVSVQSMWSPSYGNLGHMQGVFCESVPREGYRAWHGGASLARHLSGSQLDIAYEYLNWWLSGPAGAVMARQGHYMTNADGVREYLSPEEWGYWYEGETARCDLKGPDGRIVVRAGQRRAGGAYRERVSRIALWNTVMDEYNYAARAWNRFITSLGTFGQ</sequence>
<name>A0A1M7HW09_9RHOB</name>
<gene>
    <name evidence="1" type="ORF">SAMN05443432_106169</name>
</gene>
<reference evidence="1 2" key="1">
    <citation type="submission" date="2016-11" db="EMBL/GenBank/DDBJ databases">
        <authorList>
            <person name="Varghese N."/>
            <person name="Submissions S."/>
        </authorList>
    </citation>
    <scope>NUCLEOTIDE SEQUENCE [LARGE SCALE GENOMIC DNA]</scope>
    <source>
        <strain evidence="1 2">DSM 28249</strain>
    </source>
</reference>
<organism evidence="1 2">
    <name type="scientific">Roseovarius litoreus</name>
    <dbReference type="NCBI Taxonomy" id="1155722"/>
    <lineage>
        <taxon>Bacteria</taxon>
        <taxon>Pseudomonadati</taxon>
        <taxon>Pseudomonadota</taxon>
        <taxon>Alphaproteobacteria</taxon>
        <taxon>Rhodobacterales</taxon>
        <taxon>Roseobacteraceae</taxon>
        <taxon>Roseovarius</taxon>
    </lineage>
</organism>
<evidence type="ECO:0000313" key="2">
    <source>
        <dbReference type="Proteomes" id="UP000322545"/>
    </source>
</evidence>
<dbReference type="AlphaFoldDB" id="A0A1M7HW09"/>
<accession>A0A1M7HW09</accession>
<evidence type="ECO:0000313" key="1">
    <source>
        <dbReference type="EMBL" id="SHM32761.1"/>
    </source>
</evidence>
<dbReference type="Gene3D" id="3.40.190.10">
    <property type="entry name" value="Periplasmic binding protein-like II"/>
    <property type="match status" value="1"/>
</dbReference>